<reference evidence="2" key="1">
    <citation type="submission" date="2018-05" db="EMBL/GenBank/DDBJ databases">
        <authorList>
            <person name="Lanie J.A."/>
            <person name="Ng W.-L."/>
            <person name="Kazmierczak K.M."/>
            <person name="Andrzejewski T.M."/>
            <person name="Davidsen T.M."/>
            <person name="Wayne K.J."/>
            <person name="Tettelin H."/>
            <person name="Glass J.I."/>
            <person name="Rusch D."/>
            <person name="Podicherti R."/>
            <person name="Tsui H.-C.T."/>
            <person name="Winkler M.E."/>
        </authorList>
    </citation>
    <scope>NUCLEOTIDE SEQUENCE</scope>
</reference>
<evidence type="ECO:0000313" key="2">
    <source>
        <dbReference type="EMBL" id="SVA81639.1"/>
    </source>
</evidence>
<evidence type="ECO:0000256" key="1">
    <source>
        <dbReference type="SAM" id="Phobius"/>
    </source>
</evidence>
<evidence type="ECO:0008006" key="3">
    <source>
        <dbReference type="Google" id="ProtNLM"/>
    </source>
</evidence>
<gene>
    <name evidence="2" type="ORF">METZ01_LOCUS134493</name>
</gene>
<proteinExistence type="predicted"/>
<feature type="transmembrane region" description="Helical" evidence="1">
    <location>
        <begin position="70"/>
        <end position="95"/>
    </location>
</feature>
<feature type="transmembrane region" description="Helical" evidence="1">
    <location>
        <begin position="12"/>
        <end position="31"/>
    </location>
</feature>
<feature type="transmembrane region" description="Helical" evidence="1">
    <location>
        <begin position="331"/>
        <end position="351"/>
    </location>
</feature>
<feature type="transmembrane region" description="Helical" evidence="1">
    <location>
        <begin position="363"/>
        <end position="381"/>
    </location>
</feature>
<feature type="transmembrane region" description="Helical" evidence="1">
    <location>
        <begin position="166"/>
        <end position="190"/>
    </location>
</feature>
<feature type="transmembrane region" description="Helical" evidence="1">
    <location>
        <begin position="301"/>
        <end position="325"/>
    </location>
</feature>
<keyword evidence="1" id="KW-0812">Transmembrane</keyword>
<dbReference type="EMBL" id="UINC01019294">
    <property type="protein sequence ID" value="SVA81639.1"/>
    <property type="molecule type" value="Genomic_DNA"/>
</dbReference>
<feature type="transmembrane region" description="Helical" evidence="1">
    <location>
        <begin position="202"/>
        <end position="222"/>
    </location>
</feature>
<keyword evidence="1" id="KW-1133">Transmembrane helix</keyword>
<accession>A0A381YXD9</accession>
<feature type="transmembrane region" description="Helical" evidence="1">
    <location>
        <begin position="116"/>
        <end position="133"/>
    </location>
</feature>
<feature type="transmembrane region" description="Helical" evidence="1">
    <location>
        <begin position="271"/>
        <end position="289"/>
    </location>
</feature>
<keyword evidence="1" id="KW-0472">Membrane</keyword>
<name>A0A381YXD9_9ZZZZ</name>
<organism evidence="2">
    <name type="scientific">marine metagenome</name>
    <dbReference type="NCBI Taxonomy" id="408172"/>
    <lineage>
        <taxon>unclassified sequences</taxon>
        <taxon>metagenomes</taxon>
        <taxon>ecological metagenomes</taxon>
    </lineage>
</organism>
<dbReference type="AlphaFoldDB" id="A0A381YXD9"/>
<protein>
    <recommendedName>
        <fullName evidence="3">Glycosyltransferase RgtA/B/C/D-like domain-containing protein</fullName>
    </recommendedName>
</protein>
<sequence length="434" mass="46545">MARVAERDQPVAAIAALAGGGFLFLRAPFAVRNLYAEDGARFFQDALDLGLLESFRHSLAGYYHFVPRSIGFLVTLVPVSAVALANFIFVALVVGWASSTIYLSSGSTLRNPLSRLSLAVSVTLLPIVGFESIASSTNLHFILLCPTAVILIGEQRTRWQAVSGTLLAVLCGLSTPLAIALVPLSVFRVWRDRHMASSRVSAAVVGWALGTATQLCLVLFVARGSRGLGEDRSVERTVFLLLDRVLGYNFIPFWPSVNSDSYSGSVSAQLVSRAVLCGVLGVLVGLVLLKAGRAGIRSGEHLRVVATALVLCVGVGFWLIAGMLFSTEPRYGVFPAFGILWALLVASELLATPGLQGRFIKSNLLSIGVWLLLITAFASHWQSSELRRLGPNWSDGVRAAEIQCVSAGGSTASIRVLPMTADWRVELPCELFTK</sequence>